<keyword evidence="3" id="KW-1185">Reference proteome</keyword>
<dbReference type="PANTHER" id="PTHR37012">
    <property type="entry name" value="B-ZIP TRANSCRIPTION FACTOR (EUROFUNG)-RELATED"/>
    <property type="match status" value="1"/>
</dbReference>
<accession>A0A9Q0APL0</accession>
<sequence>MSSSPATEDGLVSTEATSQPSMSQTDIDLQRKRARDRKSQQAMRDRHRDLVQNLNGQVAFLTNQLNTRVNETGLLDSRIAALEAENAQLRAQNAALQLSLLNRGEHSGLPIFNNREPWETPPLNSQPSCIADHILQNFIASERTERASSPADTESGPLRLKPNPTSLLYKHQRTNDEVSNVAGDIVRSYSEIETFPKQVAVFYVMSILFKWLVFLDKSSWDTLPNWLRPIPCQLSLPHAAWVDRVPWPKAREYLVQHPEITLDDFASTYSSSFTVKWDFDPAHVLITVNSGGSGLKEVIINPVYEDEIRQLKNWAIGQRFRERFPEIAKLIDEEINTA</sequence>
<feature type="region of interest" description="Disordered" evidence="1">
    <location>
        <begin position="143"/>
        <end position="164"/>
    </location>
</feature>
<evidence type="ECO:0008006" key="4">
    <source>
        <dbReference type="Google" id="ProtNLM"/>
    </source>
</evidence>
<dbReference type="PANTHER" id="PTHR37012:SF2">
    <property type="entry name" value="BZIP DOMAIN-CONTAINING PROTEIN-RELATED"/>
    <property type="match status" value="1"/>
</dbReference>
<dbReference type="SUPFAM" id="SSF57959">
    <property type="entry name" value="Leucine zipper domain"/>
    <property type="match status" value="1"/>
</dbReference>
<reference evidence="2" key="1">
    <citation type="submission" date="2021-03" db="EMBL/GenBank/DDBJ databases">
        <title>Revisited historic fungal species revealed as producer of novel bioactive compounds through whole genome sequencing and comparative genomics.</title>
        <authorList>
            <person name="Vignolle G.A."/>
            <person name="Hochenegger N."/>
            <person name="Mach R.L."/>
            <person name="Mach-Aigner A.R."/>
            <person name="Javad Rahimi M."/>
            <person name="Salim K.A."/>
            <person name="Chan C.M."/>
            <person name="Lim L.B.L."/>
            <person name="Cai F."/>
            <person name="Druzhinina I.S."/>
            <person name="U'Ren J.M."/>
            <person name="Derntl C."/>
        </authorList>
    </citation>
    <scope>NUCLEOTIDE SEQUENCE</scope>
    <source>
        <strain evidence="2">TUCIM 5799</strain>
    </source>
</reference>
<evidence type="ECO:0000313" key="3">
    <source>
        <dbReference type="Proteomes" id="UP000829685"/>
    </source>
</evidence>
<comment type="caution">
    <text evidence="2">The sequence shown here is derived from an EMBL/GenBank/DDBJ whole genome shotgun (WGS) entry which is preliminary data.</text>
</comment>
<proteinExistence type="predicted"/>
<protein>
    <recommendedName>
        <fullName evidence="4">BZIP transcription factor</fullName>
    </recommendedName>
</protein>
<organism evidence="2 3">
    <name type="scientific">Neoarthrinium moseri</name>
    <dbReference type="NCBI Taxonomy" id="1658444"/>
    <lineage>
        <taxon>Eukaryota</taxon>
        <taxon>Fungi</taxon>
        <taxon>Dikarya</taxon>
        <taxon>Ascomycota</taxon>
        <taxon>Pezizomycotina</taxon>
        <taxon>Sordariomycetes</taxon>
        <taxon>Xylariomycetidae</taxon>
        <taxon>Amphisphaeriales</taxon>
        <taxon>Apiosporaceae</taxon>
        <taxon>Neoarthrinium</taxon>
    </lineage>
</organism>
<dbReference type="GO" id="GO:0003700">
    <property type="term" value="F:DNA-binding transcription factor activity"/>
    <property type="evidence" value="ECO:0007669"/>
    <property type="project" value="InterPro"/>
</dbReference>
<gene>
    <name evidence="2" type="ORF">JX265_007347</name>
</gene>
<evidence type="ECO:0000313" key="2">
    <source>
        <dbReference type="EMBL" id="KAI1867545.1"/>
    </source>
</evidence>
<dbReference type="InterPro" id="IPR046347">
    <property type="entry name" value="bZIP_sf"/>
</dbReference>
<dbReference type="InterPro" id="IPR021833">
    <property type="entry name" value="DUF3425"/>
</dbReference>
<feature type="region of interest" description="Disordered" evidence="1">
    <location>
        <begin position="1"/>
        <end position="45"/>
    </location>
</feature>
<dbReference type="AlphaFoldDB" id="A0A9Q0APL0"/>
<dbReference type="CDD" id="cd14688">
    <property type="entry name" value="bZIP_YAP"/>
    <property type="match status" value="1"/>
</dbReference>
<name>A0A9Q0APL0_9PEZI</name>
<evidence type="ECO:0000256" key="1">
    <source>
        <dbReference type="SAM" id="MobiDB-lite"/>
    </source>
</evidence>
<dbReference type="Pfam" id="PF11905">
    <property type="entry name" value="DUF3425"/>
    <property type="match status" value="1"/>
</dbReference>
<dbReference type="Proteomes" id="UP000829685">
    <property type="component" value="Unassembled WGS sequence"/>
</dbReference>
<dbReference type="EMBL" id="JAFIMR010000018">
    <property type="protein sequence ID" value="KAI1867545.1"/>
    <property type="molecule type" value="Genomic_DNA"/>
</dbReference>
<feature type="compositionally biased region" description="Polar residues" evidence="1">
    <location>
        <begin position="14"/>
        <end position="27"/>
    </location>
</feature>